<organism evidence="3 4">
    <name type="scientific">Methanococcoides cohabitans</name>
    <dbReference type="NCBI Taxonomy" id="3136559"/>
    <lineage>
        <taxon>Archaea</taxon>
        <taxon>Methanobacteriati</taxon>
        <taxon>Methanobacteriota</taxon>
        <taxon>Stenosarchaea group</taxon>
        <taxon>Methanomicrobia</taxon>
        <taxon>Methanosarcinales</taxon>
        <taxon>Methanosarcinaceae</taxon>
        <taxon>Methanococcoides</taxon>
    </lineage>
</organism>
<feature type="compositionally biased region" description="Acidic residues" evidence="2">
    <location>
        <begin position="391"/>
        <end position="408"/>
    </location>
</feature>
<accession>A0ABU9KSM3</accession>
<proteinExistence type="predicted"/>
<gene>
    <name evidence="3" type="ORF">WOA13_06055</name>
</gene>
<keyword evidence="1" id="KW-0175">Coiled coil</keyword>
<comment type="caution">
    <text evidence="3">The sequence shown here is derived from an EMBL/GenBank/DDBJ whole genome shotgun (WGS) entry which is preliminary data.</text>
</comment>
<dbReference type="Proteomes" id="UP001396646">
    <property type="component" value="Unassembled WGS sequence"/>
</dbReference>
<reference evidence="3 4" key="1">
    <citation type="submission" date="2024-04" db="EMBL/GenBank/DDBJ databases">
        <title>Methanococcoides sp. LMO-2.</title>
        <authorList>
            <person name="Liang L."/>
        </authorList>
    </citation>
    <scope>NUCLEOTIDE SEQUENCE [LARGE SCALE GENOMIC DNA]</scope>
    <source>
        <strain evidence="3 4">LMO-2</strain>
    </source>
</reference>
<evidence type="ECO:0000256" key="1">
    <source>
        <dbReference type="SAM" id="Coils"/>
    </source>
</evidence>
<protein>
    <submittedName>
        <fullName evidence="3">Uncharacterized protein</fullName>
    </submittedName>
</protein>
<feature type="coiled-coil region" evidence="1">
    <location>
        <begin position="122"/>
        <end position="149"/>
    </location>
</feature>
<feature type="compositionally biased region" description="Acidic residues" evidence="2">
    <location>
        <begin position="467"/>
        <end position="476"/>
    </location>
</feature>
<feature type="coiled-coil region" evidence="1">
    <location>
        <begin position="56"/>
        <end position="83"/>
    </location>
</feature>
<dbReference type="RefSeq" id="WP_342127054.1">
    <property type="nucleotide sequence ID" value="NZ_JBCAUS010000003.1"/>
</dbReference>
<evidence type="ECO:0000256" key="2">
    <source>
        <dbReference type="SAM" id="MobiDB-lite"/>
    </source>
</evidence>
<evidence type="ECO:0000313" key="3">
    <source>
        <dbReference type="EMBL" id="MEL4305391.1"/>
    </source>
</evidence>
<feature type="compositionally biased region" description="Low complexity" evidence="2">
    <location>
        <begin position="477"/>
        <end position="491"/>
    </location>
</feature>
<sequence>MKRGTMKCFAIIAAVLMVVSLLPISALAANGDGFETAPGQLKKNLTDDDFDPAQDRDRLRTNFQEAKNDYNKMTSEFQNVKAKQARGQLTSEEMINESKDYLNGTIDYMIIRLDNIKEEQQNDDVNATINDYIAELEEIRGDVEDAETRKDLSNALKDIRKVWKDAIKDIRGFTALRVGEHLDDHIANANRIAERLQNEINEMEQNGQDVEELQEMLDEYNELIAEAESLREEGKIEDAIDKTREANEKIRELLQEMKQNRKGFVHMEGEGPLNAEGDGTIVLSGQLNVTINATDAMLVIKDLEGDAYINVTGEYDLVNEERADEGDHALVYHDFTGDAIINGTRLTIMVRGEDMTVFAEGSGSASLSGEGKYRIGEGNEAFVTEFAGDATEAEEVDDEEDVDDEEEDEQEIEIEVKIFENNASAIVEIDDTVDEFDLNMTDEEEIISEIENRTSLTNEQITGNIEFDYEDEEESEASGTESEGTETETSGHNGDENGNQED</sequence>
<dbReference type="EMBL" id="JBCAUS010000003">
    <property type="protein sequence ID" value="MEL4305391.1"/>
    <property type="molecule type" value="Genomic_DNA"/>
</dbReference>
<feature type="region of interest" description="Disordered" evidence="2">
    <location>
        <begin position="389"/>
        <end position="408"/>
    </location>
</feature>
<feature type="coiled-coil region" evidence="1">
    <location>
        <begin position="179"/>
        <end position="260"/>
    </location>
</feature>
<keyword evidence="4" id="KW-1185">Reference proteome</keyword>
<name>A0ABU9KSM3_9EURY</name>
<feature type="compositionally biased region" description="Polar residues" evidence="2">
    <location>
        <begin position="453"/>
        <end position="463"/>
    </location>
</feature>
<evidence type="ECO:0000313" key="4">
    <source>
        <dbReference type="Proteomes" id="UP001396646"/>
    </source>
</evidence>
<feature type="region of interest" description="Disordered" evidence="2">
    <location>
        <begin position="450"/>
        <end position="502"/>
    </location>
</feature>